<evidence type="ECO:0000313" key="2">
    <source>
        <dbReference type="Proteomes" id="UP001311232"/>
    </source>
</evidence>
<comment type="caution">
    <text evidence="1">The sequence shown here is derived from an EMBL/GenBank/DDBJ whole genome shotgun (WGS) entry which is preliminary data.</text>
</comment>
<sequence>MWVKSAIKTMTARRVEDLCLLNQLPDHCCLQASYKMKLSESLKQEVWRLIRQPVVVQAVSSGSYDLISTYFSVFRKVLPGTSKLKHDITIMFAEYRQPV</sequence>
<dbReference type="Proteomes" id="UP001311232">
    <property type="component" value="Unassembled WGS sequence"/>
</dbReference>
<name>A0AAV9RXM5_9TELE</name>
<evidence type="ECO:0000313" key="1">
    <source>
        <dbReference type="EMBL" id="KAK5613569.1"/>
    </source>
</evidence>
<accession>A0AAV9RXM5</accession>
<gene>
    <name evidence="1" type="ORF">CRENBAI_019464</name>
</gene>
<dbReference type="EMBL" id="JAHHUM010001202">
    <property type="protein sequence ID" value="KAK5613569.1"/>
    <property type="molecule type" value="Genomic_DNA"/>
</dbReference>
<organism evidence="1 2">
    <name type="scientific">Crenichthys baileyi</name>
    <name type="common">White River springfish</name>
    <dbReference type="NCBI Taxonomy" id="28760"/>
    <lineage>
        <taxon>Eukaryota</taxon>
        <taxon>Metazoa</taxon>
        <taxon>Chordata</taxon>
        <taxon>Craniata</taxon>
        <taxon>Vertebrata</taxon>
        <taxon>Euteleostomi</taxon>
        <taxon>Actinopterygii</taxon>
        <taxon>Neopterygii</taxon>
        <taxon>Teleostei</taxon>
        <taxon>Neoteleostei</taxon>
        <taxon>Acanthomorphata</taxon>
        <taxon>Ovalentaria</taxon>
        <taxon>Atherinomorphae</taxon>
        <taxon>Cyprinodontiformes</taxon>
        <taxon>Goodeidae</taxon>
        <taxon>Crenichthys</taxon>
    </lineage>
</organism>
<keyword evidence="2" id="KW-1185">Reference proteome</keyword>
<reference evidence="1 2" key="1">
    <citation type="submission" date="2021-06" db="EMBL/GenBank/DDBJ databases">
        <authorList>
            <person name="Palmer J.M."/>
        </authorList>
    </citation>
    <scope>NUCLEOTIDE SEQUENCE [LARGE SCALE GENOMIC DNA]</scope>
    <source>
        <strain evidence="1 2">MEX-2019</strain>
        <tissue evidence="1">Muscle</tissue>
    </source>
</reference>
<proteinExistence type="predicted"/>
<dbReference type="AlphaFoldDB" id="A0AAV9RXM5"/>
<protein>
    <submittedName>
        <fullName evidence="1">Uncharacterized protein</fullName>
    </submittedName>
</protein>